<dbReference type="SMART" id="SM01065">
    <property type="entry name" value="CBM_2"/>
    <property type="match status" value="1"/>
</dbReference>
<dbReference type="CDD" id="cd12962">
    <property type="entry name" value="X25_BaPul_like"/>
    <property type="match status" value="2"/>
</dbReference>
<dbReference type="InterPro" id="IPR003961">
    <property type="entry name" value="FN3_dom"/>
</dbReference>
<dbReference type="CDD" id="cd00063">
    <property type="entry name" value="FN3"/>
    <property type="match status" value="2"/>
</dbReference>
<dbReference type="PANTHER" id="PTHR10357">
    <property type="entry name" value="ALPHA-AMYLASE FAMILY MEMBER"/>
    <property type="match status" value="1"/>
</dbReference>
<dbReference type="PANTHER" id="PTHR10357:SF210">
    <property type="entry name" value="MALTODEXTRIN GLUCOSIDASE"/>
    <property type="match status" value="1"/>
</dbReference>
<dbReference type="SMART" id="SM00632">
    <property type="entry name" value="Aamy_C"/>
    <property type="match status" value="1"/>
</dbReference>
<dbReference type="GO" id="GO:0005975">
    <property type="term" value="P:carbohydrate metabolic process"/>
    <property type="evidence" value="ECO:0007669"/>
    <property type="project" value="InterPro"/>
</dbReference>
<dbReference type="Pfam" id="PF02903">
    <property type="entry name" value="Alpha-amylase_N"/>
    <property type="match status" value="1"/>
</dbReference>
<dbReference type="Pfam" id="PF22058">
    <property type="entry name" value="X25_BaPul_like"/>
    <property type="match status" value="2"/>
</dbReference>
<dbReference type="InterPro" id="IPR014756">
    <property type="entry name" value="Ig_E-set"/>
</dbReference>
<dbReference type="InterPro" id="IPR002044">
    <property type="entry name" value="CBM20"/>
</dbReference>
<organism evidence="8 9">
    <name type="scientific">Aquibacillus salsiterrae</name>
    <dbReference type="NCBI Taxonomy" id="2950439"/>
    <lineage>
        <taxon>Bacteria</taxon>
        <taxon>Bacillati</taxon>
        <taxon>Bacillota</taxon>
        <taxon>Bacilli</taxon>
        <taxon>Bacillales</taxon>
        <taxon>Bacillaceae</taxon>
        <taxon>Aquibacillus</taxon>
    </lineage>
</organism>
<dbReference type="InterPro" id="IPR031319">
    <property type="entry name" value="A-amylase_C"/>
</dbReference>
<dbReference type="InterPro" id="IPR013780">
    <property type="entry name" value="Glyco_hydro_b"/>
</dbReference>
<dbReference type="CDD" id="cd02857">
    <property type="entry name" value="E_set_CDase_PDE_N"/>
    <property type="match status" value="1"/>
</dbReference>
<dbReference type="InterPro" id="IPR054409">
    <property type="entry name" value="X25_BaPul-like"/>
</dbReference>
<dbReference type="GO" id="GO:0046872">
    <property type="term" value="F:metal ion binding"/>
    <property type="evidence" value="ECO:0007669"/>
    <property type="project" value="UniProtKB-KW"/>
</dbReference>
<dbReference type="CDD" id="cd11338">
    <property type="entry name" value="AmyAc_CMD"/>
    <property type="match status" value="1"/>
</dbReference>
<dbReference type="SUPFAM" id="SSF49265">
    <property type="entry name" value="Fibronectin type III"/>
    <property type="match status" value="1"/>
</dbReference>
<dbReference type="InterPro" id="IPR054174">
    <property type="entry name" value="Alpha-amylase-like_C"/>
</dbReference>
<keyword evidence="5" id="KW-0326">Glycosidase</keyword>
<dbReference type="GO" id="GO:0004553">
    <property type="term" value="F:hydrolase activity, hydrolyzing O-glycosyl compounds"/>
    <property type="evidence" value="ECO:0007669"/>
    <property type="project" value="InterPro"/>
</dbReference>
<dbReference type="Pfam" id="PF22026">
    <property type="entry name" value="Alpha-amylase_C_2"/>
    <property type="match status" value="1"/>
</dbReference>
<comment type="cofactor">
    <cofactor evidence="1">
        <name>Ca(2+)</name>
        <dbReference type="ChEBI" id="CHEBI:29108"/>
    </cofactor>
</comment>
<dbReference type="InterPro" id="IPR017853">
    <property type="entry name" value="GH"/>
</dbReference>
<gene>
    <name evidence="8" type="ORF">NC799_16480</name>
</gene>
<dbReference type="SMART" id="SM00060">
    <property type="entry name" value="FN3"/>
    <property type="match status" value="2"/>
</dbReference>
<dbReference type="PROSITE" id="PS50853">
    <property type="entry name" value="FN3"/>
    <property type="match status" value="1"/>
</dbReference>
<feature type="domain" description="CBM20" evidence="7">
    <location>
        <begin position="1247"/>
        <end position="1344"/>
    </location>
</feature>
<keyword evidence="9" id="KW-1185">Reference proteome</keyword>
<evidence type="ECO:0000256" key="4">
    <source>
        <dbReference type="ARBA" id="ARBA00022837"/>
    </source>
</evidence>
<keyword evidence="4" id="KW-0106">Calcium</keyword>
<dbReference type="Gene3D" id="3.90.400.10">
    <property type="entry name" value="Oligo-1,6-glucosidase, Domain 2"/>
    <property type="match status" value="2"/>
</dbReference>
<dbReference type="InterPro" id="IPR013783">
    <property type="entry name" value="Ig-like_fold"/>
</dbReference>
<keyword evidence="3" id="KW-0378">Hydrolase</keyword>
<dbReference type="Gene3D" id="2.60.40.1180">
    <property type="entry name" value="Golgi alpha-mannosidase II"/>
    <property type="match status" value="1"/>
</dbReference>
<feature type="domain" description="Fibronectin type-III" evidence="6">
    <location>
        <begin position="945"/>
        <end position="1035"/>
    </location>
</feature>
<dbReference type="InterPro" id="IPR036116">
    <property type="entry name" value="FN3_sf"/>
</dbReference>
<evidence type="ECO:0000313" key="9">
    <source>
        <dbReference type="Proteomes" id="UP001145069"/>
    </source>
</evidence>
<dbReference type="Proteomes" id="UP001145069">
    <property type="component" value="Unassembled WGS sequence"/>
</dbReference>
<dbReference type="InterPro" id="IPR045857">
    <property type="entry name" value="O16G_dom_2"/>
</dbReference>
<protein>
    <submittedName>
        <fullName evidence="8">Alpha amylase N-terminal ig-like domain-containing protein</fullName>
    </submittedName>
</protein>
<evidence type="ECO:0000256" key="1">
    <source>
        <dbReference type="ARBA" id="ARBA00001913"/>
    </source>
</evidence>
<dbReference type="PROSITE" id="PS51166">
    <property type="entry name" value="CBM20"/>
    <property type="match status" value="1"/>
</dbReference>
<dbReference type="InterPro" id="IPR004185">
    <property type="entry name" value="Glyco_hydro_13_lg-like_dom"/>
</dbReference>
<dbReference type="GO" id="GO:2001070">
    <property type="term" value="F:starch binding"/>
    <property type="evidence" value="ECO:0007669"/>
    <property type="project" value="InterPro"/>
</dbReference>
<dbReference type="InterPro" id="IPR013784">
    <property type="entry name" value="Carb-bd-like_fold"/>
</dbReference>
<dbReference type="SUPFAM" id="SSF81296">
    <property type="entry name" value="E set domains"/>
    <property type="match status" value="1"/>
</dbReference>
<evidence type="ECO:0000313" key="8">
    <source>
        <dbReference type="EMBL" id="MDC3418478.1"/>
    </source>
</evidence>
<accession>A0A9X4AHQ8</accession>
<dbReference type="InterPro" id="IPR006047">
    <property type="entry name" value="GH13_cat_dom"/>
</dbReference>
<evidence type="ECO:0000256" key="2">
    <source>
        <dbReference type="ARBA" id="ARBA00022723"/>
    </source>
</evidence>
<reference evidence="8" key="1">
    <citation type="submission" date="2022-06" db="EMBL/GenBank/DDBJ databases">
        <title>Aquibacillus sp. a new bacterium isolated from soil saline samples.</title>
        <authorList>
            <person name="Galisteo C."/>
            <person name="De La Haba R."/>
            <person name="Sanchez-Porro C."/>
            <person name="Ventosa A."/>
        </authorList>
    </citation>
    <scope>NUCLEOTIDE SEQUENCE</scope>
    <source>
        <strain evidence="8">3ASR75-54</strain>
    </source>
</reference>
<evidence type="ECO:0000259" key="7">
    <source>
        <dbReference type="PROSITE" id="PS51166"/>
    </source>
</evidence>
<evidence type="ECO:0000259" key="6">
    <source>
        <dbReference type="PROSITE" id="PS50853"/>
    </source>
</evidence>
<evidence type="ECO:0000256" key="3">
    <source>
        <dbReference type="ARBA" id="ARBA00022801"/>
    </source>
</evidence>
<dbReference type="Gene3D" id="3.20.20.80">
    <property type="entry name" value="Glycosidases"/>
    <property type="match status" value="2"/>
</dbReference>
<dbReference type="SUPFAM" id="SSF51011">
    <property type="entry name" value="Glycosyl hydrolase domain"/>
    <property type="match status" value="1"/>
</dbReference>
<dbReference type="EMBL" id="JAMQKC010000028">
    <property type="protein sequence ID" value="MDC3418478.1"/>
    <property type="molecule type" value="Genomic_DNA"/>
</dbReference>
<evidence type="ECO:0000256" key="5">
    <source>
        <dbReference type="ARBA" id="ARBA00023295"/>
    </source>
</evidence>
<dbReference type="Pfam" id="PF09136">
    <property type="entry name" value="Glucodextran_B"/>
    <property type="match status" value="1"/>
</dbReference>
<proteinExistence type="predicted"/>
<sequence>MKQKRMKNIAIVLVFSLLIQLVIGVSPAIEVNAVDRTVTLVGDLQTELGAQSDWDPAASATEMTAIGNDFYQISGELPAGSYEYKVAINNSWDENYGEGGNNGANINLTLAEPTTVTFYYHDGMKAIADSTWYDAIPNEKQPRIAGDIQPAIEAGEEWSPSTSTALLIDDDFDNVYTYQTNVPKGNYEYKVILGDSWGEEYPEVNAALTVVDDTEITFAYDNETKAVTTDYQPGETDGQINQDKLYHDTQDNTYRSPFGAISVGTNVTLRLKTAGSDLTKANLYVKNQNSGSSQVIAMNKAATVDGNDYWEATFTPELKGVYGYKFVVEDQTTTAEYGEDSVQGGTGKAADANADLFQLTVFDPGYQTPDWMKESVVYQIFPDRFFNGDPGNDTAKATARGSELIENRDWNELPDNPDLAGSANYDGDGIWSNDFFGGDIEGIQQKLDYLQSLGVNTLYLNPISEAASNHKYDASNWKEIDPMFGTPEEFTAFTDELEERGMHLIMDGVFNHVGDDSIYFDRYGKYQTVGAYEYWSRIYDLTNEQGLTEEEAKMKARSQLEAEGQVFDDEYGYYNWFNIKNEKVDEGKSTEHYAYQGWWDYDSLPEIKSVPGSAVDYDSELNNEQFADYIMYDDDSVAKSWLEDGGSGWRLDVANEVDSEFWREFRSELKNDSFAGTGATLQEGEKPLILGEIWDDASKYFLGDQYDSVMNYRFRGAVLDFLKNGNAVNVDQQLLAVQEDYPQEAFYSLMNLMGSHDTARAVYILGGGNDAKERAELDSTYNYQLGVQRLKLASIIQMGYPGAPTIYYGDEAGVIGSSDPDNRRTYPWGQEDQDLVNHYQTIGQIRQDNADLFAYGDLNTVYANEDVYAFARTTENQAGLVAINRGNEDVTVELDVRNLVKNGITLTDQLDKSYQIETLDGKTTLTIPAMSGRMLVSDRDQDLRFPEKVTDLQVESAQEEVRLAWSGNDNSSEYKVYQSSLQGALYEEIGTTTEKSFTVEGLINGEAYYFAVVAVDANGNQSEQAQTVEAAVPHYSWMENSYWLGSLTTLDNDTLNLANSYPIIAQVWIDGATDSGLATGLTGQLQVKKDYDLGWTSYDASYTNQGGEYGTNNVFESSFQPLELGRYTYRFAFTTNRGLTWKYTNEKQVTFTQNEEDTEAPAKSIALEQPIVESGQVNLSWNLVEPVAGDAYLTVIERDGEIIQQIKDAEVTSFKDTAVQNGTTYQYQVKAFDQAGNVVASNSIEIKPDIVMVEVTFKVHAPETTSLDTAITIPGSENGWSTGAWEMSRNGAVTTDWQFTKEFQEGTQLTYKYVKNGSWDEEGLADHTPNDKSDDDVSFYGYGAIGTEMQVTVTNEGNNQMVIDDEIIRWLDEPLVITEPSNNSTIASDVVTLKGNAIKDSIVTINGERVTLNDDMTFAQEVDLTNGENQINVRVEPSEEVIETIYQNSETAIAKNTKDITVTLYSTFTTLKDNAMSISEKPIVPSAKSKPKQKKVAVNLDNETVKETIGQAKSLGGLVIPVKGASKDDAVELNIHQQILDLLKKANKDTVLRVRAADGYVDFAVNEFELGSRKDKSNLTLTRENVTVNVKGNIRKK</sequence>
<dbReference type="Gene3D" id="2.60.40.10">
    <property type="entry name" value="Immunoglobulins"/>
    <property type="match status" value="7"/>
</dbReference>
<dbReference type="Pfam" id="PF00128">
    <property type="entry name" value="Alpha-amylase"/>
    <property type="match status" value="1"/>
</dbReference>
<keyword evidence="2" id="KW-0479">Metal-binding</keyword>
<comment type="caution">
    <text evidence="8">The sequence shown here is derived from an EMBL/GenBank/DDBJ whole genome shotgun (WGS) entry which is preliminary data.</text>
</comment>
<dbReference type="SUPFAM" id="SSF49452">
    <property type="entry name" value="Starch-binding domain-like"/>
    <property type="match status" value="1"/>
</dbReference>
<dbReference type="RefSeq" id="WP_272447545.1">
    <property type="nucleotide sequence ID" value="NZ_JAMQKC010000028.1"/>
</dbReference>
<name>A0A9X4AHQ8_9BACI</name>
<dbReference type="SMART" id="SM00642">
    <property type="entry name" value="Aamy"/>
    <property type="match status" value="1"/>
</dbReference>
<dbReference type="SUPFAM" id="SSF51445">
    <property type="entry name" value="(Trans)glycosidases"/>
    <property type="match status" value="1"/>
</dbReference>